<keyword evidence="5" id="KW-1185">Reference proteome</keyword>
<evidence type="ECO:0000313" key="2">
    <source>
        <dbReference type="EMBL" id="RDI70935.1"/>
    </source>
</evidence>
<dbReference type="EMBL" id="FNKQ01000002">
    <property type="protein sequence ID" value="SDQ55699.1"/>
    <property type="molecule type" value="Genomic_DNA"/>
</dbReference>
<dbReference type="Proteomes" id="UP000255421">
    <property type="component" value="Unassembled WGS sequence"/>
</dbReference>
<organism evidence="3 4">
    <name type="scientific">Halopelagius longus</name>
    <dbReference type="NCBI Taxonomy" id="1236180"/>
    <lineage>
        <taxon>Archaea</taxon>
        <taxon>Methanobacteriati</taxon>
        <taxon>Methanobacteriota</taxon>
        <taxon>Stenosarchaea group</taxon>
        <taxon>Halobacteria</taxon>
        <taxon>Halobacteriales</taxon>
        <taxon>Haloferacaceae</taxon>
    </lineage>
</organism>
<reference evidence="2 5" key="3">
    <citation type="submission" date="2018-07" db="EMBL/GenBank/DDBJ databases">
        <title>Genome sequence of extremly halophilic archaeon Halopelagius longus strain BC12-B1.</title>
        <authorList>
            <person name="Zhang X."/>
        </authorList>
    </citation>
    <scope>NUCLEOTIDE SEQUENCE [LARGE SCALE GENOMIC DNA]</scope>
    <source>
        <strain evidence="2 5">BC12-B1</strain>
    </source>
</reference>
<proteinExistence type="predicted"/>
<accession>A0A1H1BUW2</accession>
<reference evidence="3" key="1">
    <citation type="submission" date="2016-10" db="EMBL/GenBank/DDBJ databases">
        <authorList>
            <person name="de Groot N.N."/>
        </authorList>
    </citation>
    <scope>NUCLEOTIDE SEQUENCE [LARGE SCALE GENOMIC DNA]</scope>
    <source>
        <strain evidence="3">CGMCC 1.12397</strain>
    </source>
</reference>
<dbReference type="SUPFAM" id="SSF52266">
    <property type="entry name" value="SGNH hydrolase"/>
    <property type="match status" value="1"/>
</dbReference>
<evidence type="ECO:0000256" key="1">
    <source>
        <dbReference type="SAM" id="MobiDB-lite"/>
    </source>
</evidence>
<dbReference type="Proteomes" id="UP000199289">
    <property type="component" value="Unassembled WGS sequence"/>
</dbReference>
<reference evidence="4" key="2">
    <citation type="submission" date="2016-10" db="EMBL/GenBank/DDBJ databases">
        <authorList>
            <person name="Varghese N."/>
            <person name="Submissions S."/>
        </authorList>
    </citation>
    <scope>NUCLEOTIDE SEQUENCE [LARGE SCALE GENOMIC DNA]</scope>
    <source>
        <strain evidence="4">CGMCC 1.12397</strain>
    </source>
</reference>
<feature type="region of interest" description="Disordered" evidence="1">
    <location>
        <begin position="62"/>
        <end position="81"/>
    </location>
</feature>
<dbReference type="OrthoDB" id="155954at2157"/>
<dbReference type="EMBL" id="QQST01000001">
    <property type="protein sequence ID" value="RDI70935.1"/>
    <property type="molecule type" value="Genomic_DNA"/>
</dbReference>
<evidence type="ECO:0000313" key="3">
    <source>
        <dbReference type="EMBL" id="SDQ55699.1"/>
    </source>
</evidence>
<name>A0A1H1BUW2_9EURY</name>
<dbReference type="AlphaFoldDB" id="A0A1H1BUW2"/>
<evidence type="ECO:0008006" key="6">
    <source>
        <dbReference type="Google" id="ProtNLM"/>
    </source>
</evidence>
<sequence>MSGWRTKAKAAVVVAAIAALEVVSYRMLRRYGSGLNSIPTVVMEEFPEIDRELLEKFTSFDPELGWSPQPNTTKQKDTGEHLPGEEVRTVVTYSTDEYGSRVCPARDRREDDVRVSTYGDSYCFCREVDDDETFQNYLAEKIDAHVGNYGGGNYGLDQGLLRLKRTYPEDPADYVFMVVTASSIARVLSVWKHYQEFGNVLAVKPRYVLEDGDLRLVESPIRKKEDLLHLERYAEFLRSRDYHYEHWFRPHLVTFPYAPDLFGDPRHLRYVLYAALRDAEREYGVSVPGIDPGEALTRTTVELEQPRVKYHESLFDEKEDLFSAIVGEFVSYAEEKEFTPVFVMSQQLRYAAYEEEHGPVYGDLLDRLDERYPALETVDLARHLSADGDVESLYVERGEGGHYSPETNERIAEVLFDEVLARPETGPERDR</sequence>
<evidence type="ECO:0000313" key="4">
    <source>
        <dbReference type="Proteomes" id="UP000199289"/>
    </source>
</evidence>
<protein>
    <recommendedName>
        <fullName evidence="6">SGNH/GDSL hydrolase family protein</fullName>
    </recommendedName>
</protein>
<dbReference type="RefSeq" id="WP_092536525.1">
    <property type="nucleotide sequence ID" value="NZ_FNKQ01000002.1"/>
</dbReference>
<gene>
    <name evidence="2" type="ORF">DWB78_03880</name>
    <name evidence="3" type="ORF">SAMN05216278_1965</name>
</gene>
<evidence type="ECO:0000313" key="5">
    <source>
        <dbReference type="Proteomes" id="UP000255421"/>
    </source>
</evidence>